<protein>
    <submittedName>
        <fullName evidence="1">Uncharacterized protein</fullName>
    </submittedName>
</protein>
<proteinExistence type="predicted"/>
<comment type="caution">
    <text evidence="1">The sequence shown here is derived from an EMBL/GenBank/DDBJ whole genome shotgun (WGS) entry which is preliminary data.</text>
</comment>
<sequence length="363" mass="40837">MAPSTLAKVLWINLDRREDRAEAQLRRLEAAGLEDFSERFGAVDGAELDFATVPEDVLTAAGRHQAEHPPEAWHWKNHVDGSRDRDFVLGRVLTPGAIGLWLSWYEVMCRIIEEASPDECFLVVEDDAEYMDGFGPAIFRLLEALDSYDASWHACAVGFIRSKSRSQELCWGDRPPRANETDHVLRAPTKLCGATAILAPRHLGPEVSVLSGTIPMTRLRDLSETAGRPEWRKGEEGRSGWCQVHGPSGAEEMLGNLFPVDFDQQFDLKITLTLHDAWQRLAHAMQRRDPRSTLRFYCAATPLCTAPLSEAGDSDIQRIPPEKQLQLRRGTTPRLSIGKASRWWGLNQRCQWGTWKQRAGKSS</sequence>
<dbReference type="Proteomes" id="UP001642464">
    <property type="component" value="Unassembled WGS sequence"/>
</dbReference>
<evidence type="ECO:0000313" key="1">
    <source>
        <dbReference type="EMBL" id="CAK9065722.1"/>
    </source>
</evidence>
<name>A0ABP0NRE6_9DINO</name>
<organism evidence="1 2">
    <name type="scientific">Durusdinium trenchii</name>
    <dbReference type="NCBI Taxonomy" id="1381693"/>
    <lineage>
        <taxon>Eukaryota</taxon>
        <taxon>Sar</taxon>
        <taxon>Alveolata</taxon>
        <taxon>Dinophyceae</taxon>
        <taxon>Suessiales</taxon>
        <taxon>Symbiodiniaceae</taxon>
        <taxon>Durusdinium</taxon>
    </lineage>
</organism>
<keyword evidence="2" id="KW-1185">Reference proteome</keyword>
<evidence type="ECO:0000313" key="2">
    <source>
        <dbReference type="Proteomes" id="UP001642464"/>
    </source>
</evidence>
<reference evidence="1 2" key="1">
    <citation type="submission" date="2024-02" db="EMBL/GenBank/DDBJ databases">
        <authorList>
            <person name="Chen Y."/>
            <person name="Shah S."/>
            <person name="Dougan E. K."/>
            <person name="Thang M."/>
            <person name="Chan C."/>
        </authorList>
    </citation>
    <scope>NUCLEOTIDE SEQUENCE [LARGE SCALE GENOMIC DNA]</scope>
</reference>
<accession>A0ABP0NRE6</accession>
<gene>
    <name evidence="1" type="ORF">SCF082_LOCUS33572</name>
</gene>
<dbReference type="EMBL" id="CAXAMM010030001">
    <property type="protein sequence ID" value="CAK9065722.1"/>
    <property type="molecule type" value="Genomic_DNA"/>
</dbReference>